<organism evidence="1 2">
    <name type="scientific">Hibiscus syriacus</name>
    <name type="common">Rose of Sharon</name>
    <dbReference type="NCBI Taxonomy" id="106335"/>
    <lineage>
        <taxon>Eukaryota</taxon>
        <taxon>Viridiplantae</taxon>
        <taxon>Streptophyta</taxon>
        <taxon>Embryophyta</taxon>
        <taxon>Tracheophyta</taxon>
        <taxon>Spermatophyta</taxon>
        <taxon>Magnoliopsida</taxon>
        <taxon>eudicotyledons</taxon>
        <taxon>Gunneridae</taxon>
        <taxon>Pentapetalae</taxon>
        <taxon>rosids</taxon>
        <taxon>malvids</taxon>
        <taxon>Malvales</taxon>
        <taxon>Malvaceae</taxon>
        <taxon>Malvoideae</taxon>
        <taxon>Hibiscus</taxon>
    </lineage>
</organism>
<protein>
    <submittedName>
        <fullName evidence="1">Uncharacterized protein</fullName>
    </submittedName>
</protein>
<dbReference type="AlphaFoldDB" id="A0A6A2YFU9"/>
<accession>A0A6A2YFU9</accession>
<dbReference type="PANTHER" id="PTHR47951:SF7">
    <property type="entry name" value="FLAVONOID 3',5'-HYDROXYLASE-LIKE ISOFORM X1"/>
    <property type="match status" value="1"/>
</dbReference>
<evidence type="ECO:0000313" key="1">
    <source>
        <dbReference type="EMBL" id="KAE8675689.1"/>
    </source>
</evidence>
<gene>
    <name evidence="1" type="ORF">F3Y22_tig00111648pilonHSYRG00169</name>
</gene>
<name>A0A6A2YFU9_HIBSY</name>
<dbReference type="Proteomes" id="UP000436088">
    <property type="component" value="Unassembled WGS sequence"/>
</dbReference>
<keyword evidence="2" id="KW-1185">Reference proteome</keyword>
<proteinExistence type="predicted"/>
<dbReference type="EMBL" id="VEPZ02001394">
    <property type="protein sequence ID" value="KAE8675689.1"/>
    <property type="molecule type" value="Genomic_DNA"/>
</dbReference>
<comment type="caution">
    <text evidence="1">The sequence shown here is derived from an EMBL/GenBank/DDBJ whole genome shotgun (WGS) entry which is preliminary data.</text>
</comment>
<evidence type="ECO:0000313" key="2">
    <source>
        <dbReference type="Proteomes" id="UP000436088"/>
    </source>
</evidence>
<dbReference type="PANTHER" id="PTHR47951">
    <property type="entry name" value="OS08G0547900 PROTEIN"/>
    <property type="match status" value="1"/>
</dbReference>
<sequence>MGNLLMLDKFPHRRGGDATIDVVSQIDMEFWLAVAGGVTSDVQLWNPKNSLAQLPSGPQGLSIVGLGLLFELLTSFSLGFRVRVELENFKLASFRVESSFISKFSSRAQQYSSSTRLVYTPTWDIFHFLESIIFTCSSRNWLESMRDPPIAAQIASFGCNDIAFNSYSGLAWKNKRKVLATELLTSVGLNACYGLRREQAVRAIGDVYENVGKPIDIGSLQGDLFGTYGVNGKTERL</sequence>
<reference evidence="1" key="1">
    <citation type="submission" date="2019-09" db="EMBL/GenBank/DDBJ databases">
        <title>Draft genome information of white flower Hibiscus syriacus.</title>
        <authorList>
            <person name="Kim Y.-M."/>
        </authorList>
    </citation>
    <scope>NUCLEOTIDE SEQUENCE [LARGE SCALE GENOMIC DNA]</scope>
    <source>
        <strain evidence="1">YM2019G1</strain>
    </source>
</reference>